<dbReference type="InterPro" id="IPR001296">
    <property type="entry name" value="Glyco_trans_1"/>
</dbReference>
<keyword evidence="2" id="KW-0808">Transferase</keyword>
<evidence type="ECO:0000259" key="3">
    <source>
        <dbReference type="Pfam" id="PF00534"/>
    </source>
</evidence>
<dbReference type="GO" id="GO:0016757">
    <property type="term" value="F:glycosyltransferase activity"/>
    <property type="evidence" value="ECO:0007669"/>
    <property type="project" value="UniProtKB-KW"/>
</dbReference>
<dbReference type="EMBL" id="JQCQ01000034">
    <property type="protein sequence ID" value="KRO22815.1"/>
    <property type="molecule type" value="Genomic_DNA"/>
</dbReference>
<sequence>MVNQYLMELNSGVEYAEINRQRLLRHYKIPSKIVTRDYNSALHRNMEILNLEDRDVVNLYDYFQETESVPSKFLRSNDLNWSYEYAVEQGANYSRVTEGDHVVADINFAAGTFGRVDHVDYYDAYNHIVKKDWFDWRGFKSAEEYLTPVGETLAKFYLKLDGSHAIEEYYMQTGDGQTVVSLLKLIDYHGEDYNFDNRDELFTFFLDEINQEAGSNSIVIADRPVETNSPVLNMKTSVHKFISIPILHGLDRANQDRGQLDSVYYEALVQRSNELDGVIVMTEAQKKDLNKILNHPSFPIFVIPGNSISSKQQKLDLIPMSDRKANKAIFVGRLGVEKQVDLLIRAFGLVHNDVPNASLDIYGYGDTTVVNQLNELISELGLVQQIKVKGFEHNLDDIYNQAQVFISANHEDAMPMAMIDALGHGLPVVTFSDNYGPSEIIDSHHNGILLNDGDVLGMAESIVHLFTNAQDLQEYSNDAYNIYKKYGDRVVIKQWKNMIETEKTLGKN</sequence>
<dbReference type="InterPro" id="IPR022372">
    <property type="entry name" value="Accessory_SS_Asp1"/>
</dbReference>
<reference evidence="4 5" key="1">
    <citation type="journal article" date="2015" name="Genome Announc.">
        <title>Expanding the biotechnology potential of lactobacilli through comparative genomics of 213 strains and associated genera.</title>
        <authorList>
            <person name="Sun Z."/>
            <person name="Harris H.M."/>
            <person name="McCann A."/>
            <person name="Guo C."/>
            <person name="Argimon S."/>
            <person name="Zhang W."/>
            <person name="Yang X."/>
            <person name="Jeffery I.B."/>
            <person name="Cooney J.C."/>
            <person name="Kagawa T.F."/>
            <person name="Liu W."/>
            <person name="Song Y."/>
            <person name="Salvetti E."/>
            <person name="Wrobel A."/>
            <person name="Rasinkangas P."/>
            <person name="Parkhill J."/>
            <person name="Rea M.C."/>
            <person name="O'Sullivan O."/>
            <person name="Ritari J."/>
            <person name="Douillard F.P."/>
            <person name="Paul Ross R."/>
            <person name="Yang R."/>
            <person name="Briner A.E."/>
            <person name="Felis G.E."/>
            <person name="de Vos W.M."/>
            <person name="Barrangou R."/>
            <person name="Klaenhammer T.R."/>
            <person name="Caufield P.W."/>
            <person name="Cui Y."/>
            <person name="Zhang H."/>
            <person name="O'Toole P.W."/>
        </authorList>
    </citation>
    <scope>NUCLEOTIDE SEQUENCE [LARGE SCALE GENOMIC DNA]</scope>
    <source>
        <strain evidence="4 5">DSM 23026</strain>
    </source>
</reference>
<organism evidence="4 5">
    <name type="scientific">Pediococcus argentinicus</name>
    <dbReference type="NCBI Taxonomy" id="480391"/>
    <lineage>
        <taxon>Bacteria</taxon>
        <taxon>Bacillati</taxon>
        <taxon>Bacillota</taxon>
        <taxon>Bacilli</taxon>
        <taxon>Lactobacillales</taxon>
        <taxon>Lactobacillaceae</taxon>
        <taxon>Pediococcus</taxon>
    </lineage>
</organism>
<accession>A0A0R2NAA9</accession>
<dbReference type="PANTHER" id="PTHR12526:SF629">
    <property type="entry name" value="TEICHURONIC ACID BIOSYNTHESIS GLYCOSYLTRANSFERASE TUAH-RELATED"/>
    <property type="match status" value="1"/>
</dbReference>
<evidence type="ECO:0000313" key="4">
    <source>
        <dbReference type="EMBL" id="KRO22815.1"/>
    </source>
</evidence>
<proteinExistence type="predicted"/>
<dbReference type="PATRIC" id="fig|480391.4.peg.1095"/>
<dbReference type="SUPFAM" id="SSF53756">
    <property type="entry name" value="UDP-Glycosyltransferase/glycogen phosphorylase"/>
    <property type="match status" value="1"/>
</dbReference>
<keyword evidence="1" id="KW-0328">Glycosyltransferase</keyword>
<keyword evidence="5" id="KW-1185">Reference proteome</keyword>
<dbReference type="GO" id="GO:0015031">
    <property type="term" value="P:protein transport"/>
    <property type="evidence" value="ECO:0007669"/>
    <property type="project" value="InterPro"/>
</dbReference>
<dbReference type="Proteomes" id="UP000051249">
    <property type="component" value="Unassembled WGS sequence"/>
</dbReference>
<evidence type="ECO:0000256" key="1">
    <source>
        <dbReference type="ARBA" id="ARBA00022676"/>
    </source>
</evidence>
<dbReference type="Pfam" id="PF16993">
    <property type="entry name" value="Asp1"/>
    <property type="match status" value="1"/>
</dbReference>
<comment type="caution">
    <text evidence="4">The sequence shown here is derived from an EMBL/GenBank/DDBJ whole genome shotgun (WGS) entry which is preliminary data.</text>
</comment>
<protein>
    <recommendedName>
        <fullName evidence="3">Glycosyl transferase family 1 domain-containing protein</fullName>
    </recommendedName>
</protein>
<evidence type="ECO:0000256" key="2">
    <source>
        <dbReference type="ARBA" id="ARBA00022679"/>
    </source>
</evidence>
<evidence type="ECO:0000313" key="5">
    <source>
        <dbReference type="Proteomes" id="UP000051249"/>
    </source>
</evidence>
<feature type="domain" description="Glycosyl transferase family 1" evidence="3">
    <location>
        <begin position="322"/>
        <end position="480"/>
    </location>
</feature>
<dbReference type="AlphaFoldDB" id="A0A0R2NAA9"/>
<dbReference type="Pfam" id="PF00534">
    <property type="entry name" value="Glycos_transf_1"/>
    <property type="match status" value="1"/>
</dbReference>
<gene>
    <name evidence="4" type="ORF">IV88_GL001079</name>
</gene>
<dbReference type="Gene3D" id="3.40.50.2000">
    <property type="entry name" value="Glycogen Phosphorylase B"/>
    <property type="match status" value="3"/>
</dbReference>
<dbReference type="PANTHER" id="PTHR12526">
    <property type="entry name" value="GLYCOSYLTRANSFERASE"/>
    <property type="match status" value="1"/>
</dbReference>
<name>A0A0R2NAA9_9LACO</name>